<dbReference type="AlphaFoldDB" id="A0A2J7QY18"/>
<evidence type="ECO:0000313" key="1">
    <source>
        <dbReference type="EMBL" id="PNF33478.1"/>
    </source>
</evidence>
<gene>
    <name evidence="1" type="ORF">B7P43_G00560</name>
</gene>
<reference evidence="1 2" key="1">
    <citation type="submission" date="2017-12" db="EMBL/GenBank/DDBJ databases">
        <title>Hemimetabolous genomes reveal molecular basis of termite eusociality.</title>
        <authorList>
            <person name="Harrison M.C."/>
            <person name="Jongepier E."/>
            <person name="Robertson H.M."/>
            <person name="Arning N."/>
            <person name="Bitard-Feildel T."/>
            <person name="Chao H."/>
            <person name="Childers C.P."/>
            <person name="Dinh H."/>
            <person name="Doddapaneni H."/>
            <person name="Dugan S."/>
            <person name="Gowin J."/>
            <person name="Greiner C."/>
            <person name="Han Y."/>
            <person name="Hu H."/>
            <person name="Hughes D.S.T."/>
            <person name="Huylmans A.-K."/>
            <person name="Kemena C."/>
            <person name="Kremer L.P.M."/>
            <person name="Lee S.L."/>
            <person name="Lopez-Ezquerra A."/>
            <person name="Mallet L."/>
            <person name="Monroy-Kuhn J.M."/>
            <person name="Moser A."/>
            <person name="Murali S.C."/>
            <person name="Muzny D.M."/>
            <person name="Otani S."/>
            <person name="Piulachs M.-D."/>
            <person name="Poelchau M."/>
            <person name="Qu J."/>
            <person name="Schaub F."/>
            <person name="Wada-Katsumata A."/>
            <person name="Worley K.C."/>
            <person name="Xie Q."/>
            <person name="Ylla G."/>
            <person name="Poulsen M."/>
            <person name="Gibbs R.A."/>
            <person name="Schal C."/>
            <person name="Richards S."/>
            <person name="Belles X."/>
            <person name="Korb J."/>
            <person name="Bornberg-Bauer E."/>
        </authorList>
    </citation>
    <scope>NUCLEOTIDE SEQUENCE [LARGE SCALE GENOMIC DNA]</scope>
    <source>
        <tissue evidence="1">Whole body</tissue>
    </source>
</reference>
<protein>
    <submittedName>
        <fullName evidence="1">Uncharacterized protein</fullName>
    </submittedName>
</protein>
<dbReference type="EMBL" id="NEVH01009368">
    <property type="protein sequence ID" value="PNF33478.1"/>
    <property type="molecule type" value="Genomic_DNA"/>
</dbReference>
<name>A0A2J7QY18_9NEOP</name>
<comment type="caution">
    <text evidence="1">The sequence shown here is derived from an EMBL/GenBank/DDBJ whole genome shotgun (WGS) entry which is preliminary data.</text>
</comment>
<organism evidence="1 2">
    <name type="scientific">Cryptotermes secundus</name>
    <dbReference type="NCBI Taxonomy" id="105785"/>
    <lineage>
        <taxon>Eukaryota</taxon>
        <taxon>Metazoa</taxon>
        <taxon>Ecdysozoa</taxon>
        <taxon>Arthropoda</taxon>
        <taxon>Hexapoda</taxon>
        <taxon>Insecta</taxon>
        <taxon>Pterygota</taxon>
        <taxon>Neoptera</taxon>
        <taxon>Polyneoptera</taxon>
        <taxon>Dictyoptera</taxon>
        <taxon>Blattodea</taxon>
        <taxon>Blattoidea</taxon>
        <taxon>Termitoidae</taxon>
        <taxon>Kalotermitidae</taxon>
        <taxon>Cryptotermitinae</taxon>
        <taxon>Cryptotermes</taxon>
    </lineage>
</organism>
<accession>A0A2J7QY18</accession>
<dbReference type="InParanoid" id="A0A2J7QY18"/>
<proteinExistence type="predicted"/>
<evidence type="ECO:0000313" key="2">
    <source>
        <dbReference type="Proteomes" id="UP000235965"/>
    </source>
</evidence>
<dbReference type="Proteomes" id="UP000235965">
    <property type="component" value="Unassembled WGS sequence"/>
</dbReference>
<keyword evidence="2" id="KW-1185">Reference proteome</keyword>
<sequence>MHRLHLSALKSVKNLPFLGMTADSALLSVYNFTVWEFNKLEPGLNEEVLKLQILHTVKIGC</sequence>